<dbReference type="AlphaFoldDB" id="A0A1V6M238"/>
<accession>A0A1V6M238</accession>
<evidence type="ECO:0000313" key="2">
    <source>
        <dbReference type="Proteomes" id="UP000242219"/>
    </source>
</evidence>
<dbReference type="EMBL" id="MJUW02000036">
    <property type="protein sequence ID" value="OQD46440.1"/>
    <property type="molecule type" value="Genomic_DNA"/>
</dbReference>
<gene>
    <name evidence="1" type="ORF">BIY37_03240</name>
</gene>
<sequence length="127" mass="14883">MFSYLPNKEFSGFFTGKFQRSLPCTCFKSLFDMEEALGVCQHIKIFVGKMRFRQETESNEKILRIAYFYPPFAPLDFVVMVLQVHHTWRNILSLPKDLSNDRADLVEVLPCYITGTKENMSCEWIIV</sequence>
<keyword evidence="2" id="KW-1185">Reference proteome</keyword>
<dbReference type="RefSeq" id="WP_070066400.1">
    <property type="nucleotide sequence ID" value="NZ_MJUW02000036.1"/>
</dbReference>
<organism evidence="1 2">
    <name type="scientific">Candidatus Brocadia sapporoensis</name>
    <dbReference type="NCBI Taxonomy" id="392547"/>
    <lineage>
        <taxon>Bacteria</taxon>
        <taxon>Pseudomonadati</taxon>
        <taxon>Planctomycetota</taxon>
        <taxon>Candidatus Brocadiia</taxon>
        <taxon>Candidatus Brocadiales</taxon>
        <taxon>Candidatus Brocadiaceae</taxon>
        <taxon>Candidatus Brocadia</taxon>
    </lineage>
</organism>
<dbReference type="Proteomes" id="UP000242219">
    <property type="component" value="Unassembled WGS sequence"/>
</dbReference>
<comment type="caution">
    <text evidence="1">The sequence shown here is derived from an EMBL/GenBank/DDBJ whole genome shotgun (WGS) entry which is preliminary data.</text>
</comment>
<reference evidence="1 2" key="1">
    <citation type="journal article" date="2016" name="Genome Announc.">
        <title>Draft Genome Sequence of the Anaerobic Ammonium-Oxidizing Bacterium 'Candidatus Brocadia sp. 40'.</title>
        <authorList>
            <person name="Ali M."/>
            <person name="Haroon M.F."/>
            <person name="Narita Y."/>
            <person name="Zhang L."/>
            <person name="Rangel Shaw D."/>
            <person name="Okabe S."/>
            <person name="Saikaly P.E."/>
        </authorList>
    </citation>
    <scope>NUCLEOTIDE SEQUENCE [LARGE SCALE GENOMIC DNA]</scope>
    <source>
        <strain evidence="1 2">40</strain>
    </source>
</reference>
<proteinExistence type="predicted"/>
<evidence type="ECO:0000313" key="1">
    <source>
        <dbReference type="EMBL" id="OQD46440.1"/>
    </source>
</evidence>
<protein>
    <submittedName>
        <fullName evidence="1">Uncharacterized protein</fullName>
    </submittedName>
</protein>
<name>A0A1V6M238_9BACT</name>